<name>A0A0A3ZAZ9_9GAMM</name>
<gene>
    <name evidence="2" type="ORF">NG99_06040</name>
</gene>
<dbReference type="Proteomes" id="UP000030351">
    <property type="component" value="Unassembled WGS sequence"/>
</dbReference>
<organism evidence="2 3">
    <name type="scientific">Erwinia typographi</name>
    <dbReference type="NCBI Taxonomy" id="371042"/>
    <lineage>
        <taxon>Bacteria</taxon>
        <taxon>Pseudomonadati</taxon>
        <taxon>Pseudomonadota</taxon>
        <taxon>Gammaproteobacteria</taxon>
        <taxon>Enterobacterales</taxon>
        <taxon>Erwiniaceae</taxon>
        <taxon>Erwinia</taxon>
    </lineage>
</organism>
<proteinExistence type="predicted"/>
<evidence type="ECO:0000256" key="1">
    <source>
        <dbReference type="SAM" id="MobiDB-lite"/>
    </source>
</evidence>
<evidence type="ECO:0000313" key="2">
    <source>
        <dbReference type="EMBL" id="KGT94969.1"/>
    </source>
</evidence>
<sequence>MIVNAIAPLGKPAQVFSRWIKREKMIDTGKPVNRAINSNDGHIIRRNESPCRGAAADNDSTEQSLIRIHR</sequence>
<dbReference type="AlphaFoldDB" id="A0A0A3ZAZ9"/>
<comment type="caution">
    <text evidence="2">The sequence shown here is derived from an EMBL/GenBank/DDBJ whole genome shotgun (WGS) entry which is preliminary data.</text>
</comment>
<reference evidence="2 3" key="1">
    <citation type="submission" date="2014-10" db="EMBL/GenBank/DDBJ databases">
        <title>Genome sequence of Erwinia typographi M043b.</title>
        <authorList>
            <person name="Chan K.-G."/>
            <person name="Tan W.-S."/>
        </authorList>
    </citation>
    <scope>NUCLEOTIDE SEQUENCE [LARGE SCALE GENOMIC DNA]</scope>
    <source>
        <strain evidence="2 3">M043b</strain>
    </source>
</reference>
<evidence type="ECO:0000313" key="3">
    <source>
        <dbReference type="Proteomes" id="UP000030351"/>
    </source>
</evidence>
<protein>
    <submittedName>
        <fullName evidence="2">Uncharacterized protein</fullName>
    </submittedName>
</protein>
<keyword evidence="3" id="KW-1185">Reference proteome</keyword>
<accession>A0A0A3ZAZ9</accession>
<feature type="region of interest" description="Disordered" evidence="1">
    <location>
        <begin position="51"/>
        <end position="70"/>
    </location>
</feature>
<dbReference type="EMBL" id="JRUQ01000021">
    <property type="protein sequence ID" value="KGT94969.1"/>
    <property type="molecule type" value="Genomic_DNA"/>
</dbReference>